<dbReference type="EMBL" id="JACEEZ010017225">
    <property type="protein sequence ID" value="KAG0717690.1"/>
    <property type="molecule type" value="Genomic_DNA"/>
</dbReference>
<accession>A0A8J5CQB6</accession>
<reference evidence="1" key="1">
    <citation type="submission" date="2020-07" db="EMBL/GenBank/DDBJ databases">
        <title>The High-quality genome of the commercially important snow crab, Chionoecetes opilio.</title>
        <authorList>
            <person name="Jeong J.-H."/>
            <person name="Ryu S."/>
        </authorList>
    </citation>
    <scope>NUCLEOTIDE SEQUENCE</scope>
    <source>
        <strain evidence="1">MADBK_172401_WGS</strain>
        <tissue evidence="1">Digestive gland</tissue>
    </source>
</reference>
<keyword evidence="2" id="KW-1185">Reference proteome</keyword>
<proteinExistence type="predicted"/>
<comment type="caution">
    <text evidence="1">The sequence shown here is derived from an EMBL/GenBank/DDBJ whole genome shotgun (WGS) entry which is preliminary data.</text>
</comment>
<name>A0A8J5CQB6_CHIOP</name>
<gene>
    <name evidence="1" type="ORF">GWK47_000842</name>
</gene>
<organism evidence="1 2">
    <name type="scientific">Chionoecetes opilio</name>
    <name type="common">Atlantic snow crab</name>
    <name type="synonym">Cancer opilio</name>
    <dbReference type="NCBI Taxonomy" id="41210"/>
    <lineage>
        <taxon>Eukaryota</taxon>
        <taxon>Metazoa</taxon>
        <taxon>Ecdysozoa</taxon>
        <taxon>Arthropoda</taxon>
        <taxon>Crustacea</taxon>
        <taxon>Multicrustacea</taxon>
        <taxon>Malacostraca</taxon>
        <taxon>Eumalacostraca</taxon>
        <taxon>Eucarida</taxon>
        <taxon>Decapoda</taxon>
        <taxon>Pleocyemata</taxon>
        <taxon>Brachyura</taxon>
        <taxon>Eubrachyura</taxon>
        <taxon>Majoidea</taxon>
        <taxon>Majidae</taxon>
        <taxon>Chionoecetes</taxon>
    </lineage>
</organism>
<evidence type="ECO:0000313" key="1">
    <source>
        <dbReference type="EMBL" id="KAG0717690.1"/>
    </source>
</evidence>
<sequence length="188" mass="21004">MKHVFVDILDGRLPKGSYLAAIPTRVPGSDCFNLHRIALRVPTQGSLWPEGDAVERLLCPVGALKHYLEVTKSFSPRPRNLFVSVRAKTCPLSWNALCFFMRETVRLSRLTLGEDALPSFRVRTHSFRGPSGESVHLTPWMTDRPNRPSEQGCWLEKHSYMPRVFTAPGNIGGCLSSSGCRAKQPRAS</sequence>
<dbReference type="AlphaFoldDB" id="A0A8J5CQB6"/>
<dbReference type="Proteomes" id="UP000770661">
    <property type="component" value="Unassembled WGS sequence"/>
</dbReference>
<evidence type="ECO:0000313" key="2">
    <source>
        <dbReference type="Proteomes" id="UP000770661"/>
    </source>
</evidence>
<protein>
    <submittedName>
        <fullName evidence="1">Uncharacterized protein</fullName>
    </submittedName>
</protein>